<protein>
    <submittedName>
        <fullName evidence="3">Helicase</fullName>
    </submittedName>
</protein>
<feature type="non-terminal residue" evidence="3">
    <location>
        <position position="1"/>
    </location>
</feature>
<keyword evidence="1" id="KW-0175">Coiled coil</keyword>
<name>A0A2N7QBS3_9BACT</name>
<gene>
    <name evidence="3" type="ORF">C0169_05020</name>
</gene>
<evidence type="ECO:0000259" key="2">
    <source>
        <dbReference type="Pfam" id="PF13020"/>
    </source>
</evidence>
<dbReference type="GO" id="GO:0004386">
    <property type="term" value="F:helicase activity"/>
    <property type="evidence" value="ECO:0007669"/>
    <property type="project" value="UniProtKB-KW"/>
</dbReference>
<evidence type="ECO:0000313" key="4">
    <source>
        <dbReference type="Proteomes" id="UP000235619"/>
    </source>
</evidence>
<evidence type="ECO:0000256" key="1">
    <source>
        <dbReference type="SAM" id="Coils"/>
    </source>
</evidence>
<dbReference type="EMBL" id="PNJD01000306">
    <property type="protein sequence ID" value="PMP95895.1"/>
    <property type="molecule type" value="Genomic_DNA"/>
</dbReference>
<dbReference type="Proteomes" id="UP000235619">
    <property type="component" value="Unassembled WGS sequence"/>
</dbReference>
<accession>A0A2N7QBS3</accession>
<proteinExistence type="predicted"/>
<dbReference type="AlphaFoldDB" id="A0A2N7QBS3"/>
<evidence type="ECO:0000313" key="3">
    <source>
        <dbReference type="EMBL" id="PMP95895.1"/>
    </source>
</evidence>
<reference evidence="3 4" key="1">
    <citation type="submission" date="2018-01" db="EMBL/GenBank/DDBJ databases">
        <title>Metagenomic assembled genomes from two thermal pools in the Uzon Caldera, Kamchatka, Russia.</title>
        <authorList>
            <person name="Wilkins L."/>
            <person name="Ettinger C."/>
        </authorList>
    </citation>
    <scope>NUCLEOTIDE SEQUENCE [LARGE SCALE GENOMIC DNA]</scope>
    <source>
        <strain evidence="3">ARK-04</strain>
    </source>
</reference>
<dbReference type="Pfam" id="PF13020">
    <property type="entry name" value="NOV_C"/>
    <property type="match status" value="1"/>
</dbReference>
<keyword evidence="3" id="KW-0347">Helicase</keyword>
<comment type="caution">
    <text evidence="3">The sequence shown here is derived from an EMBL/GenBank/DDBJ whole genome shotgun (WGS) entry which is preliminary data.</text>
</comment>
<organism evidence="3 4">
    <name type="scientific">Thermodesulfobacterium geofontis</name>
    <dbReference type="NCBI Taxonomy" id="1295609"/>
    <lineage>
        <taxon>Bacteria</taxon>
        <taxon>Pseudomonadati</taxon>
        <taxon>Thermodesulfobacteriota</taxon>
        <taxon>Thermodesulfobacteria</taxon>
        <taxon>Thermodesulfobacteriales</taxon>
        <taxon>Thermodesulfobacteriaceae</taxon>
        <taxon>Thermodesulfobacterium</taxon>
    </lineage>
</organism>
<feature type="non-terminal residue" evidence="3">
    <location>
        <position position="375"/>
    </location>
</feature>
<feature type="domain" description="Protein NO VEIN C-terminal" evidence="2">
    <location>
        <begin position="319"/>
        <end position="375"/>
    </location>
</feature>
<keyword evidence="3" id="KW-0067">ATP-binding</keyword>
<sequence>ATRFIDYTRIKELAEKAKEYRLIPEYVEEFFKRAFSKAGGKIKELKNGLIAIESIPYEIRDIAQREDFKNRYGILSKQYPKATFDKEVAFGNPMVEFISFGHPLFEALLEWTLKKFKESAERGAFFKDPSGRLNGYLWFYVGEIKDGKGEIAGKRIFAIYQPEDMQPEENRFKEVNPAILWDLSPVHNAHDLKPKLDLLDEKVILPFVIKCLEKYRAEILKERQRQAEVKKKYGLNSLNHLIDKLDTEILELIERQREGEKVDLVIKNKEMQKESYLRAKDELEKEIEQELSLIFPKPELLTVVRVISEKDEMIEDEKIERLGMEIAMEYERLQGREPEDLSKENLGFDIRSRGKEEVRYIEVKARAGEGEIALT</sequence>
<feature type="coiled-coil region" evidence="1">
    <location>
        <begin position="212"/>
        <end position="293"/>
    </location>
</feature>
<dbReference type="InterPro" id="IPR024975">
    <property type="entry name" value="NOV_C"/>
</dbReference>
<keyword evidence="3" id="KW-0378">Hydrolase</keyword>
<keyword evidence="3" id="KW-0547">Nucleotide-binding</keyword>